<sequence length="129" mass="13616">MRRIGDGVLGVGALVLPLTTPGCSALTSSVAPPILQVLALDAESEEDNYRYKIRPLSCKSGRPVTDFLPQQLGLAVVDMLYASNHMPSACSSPPVCLISPAAYKPDQLRAQPGLGNRSSTCCTAQMLLT</sequence>
<protein>
    <submittedName>
        <fullName evidence="2">Uncharacterized protein</fullName>
    </submittedName>
</protein>
<accession>A0A8H3GTJ3</accession>
<organism evidence="2 3">
    <name type="scientific">Rhizoctonia solani</name>
    <dbReference type="NCBI Taxonomy" id="456999"/>
    <lineage>
        <taxon>Eukaryota</taxon>
        <taxon>Fungi</taxon>
        <taxon>Dikarya</taxon>
        <taxon>Basidiomycota</taxon>
        <taxon>Agaricomycotina</taxon>
        <taxon>Agaricomycetes</taxon>
        <taxon>Cantharellales</taxon>
        <taxon>Ceratobasidiaceae</taxon>
        <taxon>Rhizoctonia</taxon>
    </lineage>
</organism>
<feature type="chain" id="PRO_5034259996" evidence="1">
    <location>
        <begin position="26"/>
        <end position="129"/>
    </location>
</feature>
<reference evidence="2" key="1">
    <citation type="submission" date="2021-01" db="EMBL/GenBank/DDBJ databases">
        <authorList>
            <person name="Kaushik A."/>
        </authorList>
    </citation>
    <scope>NUCLEOTIDE SEQUENCE</scope>
    <source>
        <strain evidence="2">AG3-1AP</strain>
    </source>
</reference>
<dbReference type="Proteomes" id="UP000663831">
    <property type="component" value="Unassembled WGS sequence"/>
</dbReference>
<gene>
    <name evidence="2" type="ORF">RDB_LOCUS79894</name>
</gene>
<dbReference type="EMBL" id="CAJMWV010002518">
    <property type="protein sequence ID" value="CAE6464711.1"/>
    <property type="molecule type" value="Genomic_DNA"/>
</dbReference>
<evidence type="ECO:0000313" key="2">
    <source>
        <dbReference type="EMBL" id="CAE6464711.1"/>
    </source>
</evidence>
<evidence type="ECO:0000256" key="1">
    <source>
        <dbReference type="SAM" id="SignalP"/>
    </source>
</evidence>
<name>A0A8H3GTJ3_9AGAM</name>
<proteinExistence type="predicted"/>
<keyword evidence="1" id="KW-0732">Signal</keyword>
<comment type="caution">
    <text evidence="2">The sequence shown here is derived from an EMBL/GenBank/DDBJ whole genome shotgun (WGS) entry which is preliminary data.</text>
</comment>
<feature type="signal peptide" evidence="1">
    <location>
        <begin position="1"/>
        <end position="25"/>
    </location>
</feature>
<dbReference type="AlphaFoldDB" id="A0A8H3GTJ3"/>
<evidence type="ECO:0000313" key="3">
    <source>
        <dbReference type="Proteomes" id="UP000663831"/>
    </source>
</evidence>